<sequence>MILSVHSVLCESVSGENRKNYDSCIESFDEMTVESLRNSTAEDLCKKQKLCPIDYEKGEV</sequence>
<evidence type="ECO:0000313" key="3">
    <source>
        <dbReference type="WBParaSite" id="OFLC_0000818701-mRNA-1"/>
    </source>
</evidence>
<proteinExistence type="predicted"/>
<gene>
    <name evidence="1" type="ORF">OFLC_LOCUS8187</name>
</gene>
<reference evidence="1 2" key="2">
    <citation type="submission" date="2018-11" db="EMBL/GenBank/DDBJ databases">
        <authorList>
            <consortium name="Pathogen Informatics"/>
        </authorList>
    </citation>
    <scope>NUCLEOTIDE SEQUENCE [LARGE SCALE GENOMIC DNA]</scope>
</reference>
<keyword evidence="2" id="KW-1185">Reference proteome</keyword>
<dbReference type="EMBL" id="UZAJ01009056">
    <property type="protein sequence ID" value="VDO54446.1"/>
    <property type="molecule type" value="Genomic_DNA"/>
</dbReference>
<evidence type="ECO:0000313" key="1">
    <source>
        <dbReference type="EMBL" id="VDO54446.1"/>
    </source>
</evidence>
<name>A0A183HL26_9BILA</name>
<dbReference type="Proteomes" id="UP000267606">
    <property type="component" value="Unassembled WGS sequence"/>
</dbReference>
<dbReference type="AlphaFoldDB" id="A0A183HL26"/>
<organism evidence="3">
    <name type="scientific">Onchocerca flexuosa</name>
    <dbReference type="NCBI Taxonomy" id="387005"/>
    <lineage>
        <taxon>Eukaryota</taxon>
        <taxon>Metazoa</taxon>
        <taxon>Ecdysozoa</taxon>
        <taxon>Nematoda</taxon>
        <taxon>Chromadorea</taxon>
        <taxon>Rhabditida</taxon>
        <taxon>Spirurina</taxon>
        <taxon>Spiruromorpha</taxon>
        <taxon>Filarioidea</taxon>
        <taxon>Onchocercidae</taxon>
        <taxon>Onchocerca</taxon>
    </lineage>
</organism>
<protein>
    <submittedName>
        <fullName evidence="3">CPG4 domain-containing protein</fullName>
    </submittedName>
</protein>
<reference evidence="3" key="1">
    <citation type="submission" date="2016-06" db="UniProtKB">
        <authorList>
            <consortium name="WormBaseParasite"/>
        </authorList>
    </citation>
    <scope>IDENTIFICATION</scope>
</reference>
<evidence type="ECO:0000313" key="2">
    <source>
        <dbReference type="Proteomes" id="UP000267606"/>
    </source>
</evidence>
<accession>A0A183HL26</accession>
<dbReference type="WBParaSite" id="OFLC_0000818701-mRNA-1">
    <property type="protein sequence ID" value="OFLC_0000818701-mRNA-1"/>
    <property type="gene ID" value="OFLC_0000818701"/>
</dbReference>